<name>A0ABQ3SLQ3_9ACTN</name>
<evidence type="ECO:0000313" key="1">
    <source>
        <dbReference type="EMBL" id="GHI69071.1"/>
    </source>
</evidence>
<reference evidence="2" key="1">
    <citation type="submission" date="2023-07" db="EMBL/GenBank/DDBJ databases">
        <title>Whole genome shotgun sequence of Streptomyces nojiriensis NBRC 13794.</title>
        <authorList>
            <person name="Komaki H."/>
            <person name="Tamura T."/>
        </authorList>
    </citation>
    <scope>NUCLEOTIDE SEQUENCE [LARGE SCALE GENOMIC DNA]</scope>
    <source>
        <strain evidence="2">NBRC 13794</strain>
    </source>
</reference>
<proteinExistence type="predicted"/>
<dbReference type="EMBL" id="BNEC01000005">
    <property type="protein sequence ID" value="GHI69071.1"/>
    <property type="molecule type" value="Genomic_DNA"/>
</dbReference>
<keyword evidence="2" id="KW-1185">Reference proteome</keyword>
<gene>
    <name evidence="1" type="ORF">Snoj_29890</name>
</gene>
<evidence type="ECO:0000313" key="2">
    <source>
        <dbReference type="Proteomes" id="UP000613974"/>
    </source>
</evidence>
<organism evidence="1 2">
    <name type="scientific">Streptomyces nojiriensis</name>
    <dbReference type="NCBI Taxonomy" id="66374"/>
    <lineage>
        <taxon>Bacteria</taxon>
        <taxon>Bacillati</taxon>
        <taxon>Actinomycetota</taxon>
        <taxon>Actinomycetes</taxon>
        <taxon>Kitasatosporales</taxon>
        <taxon>Streptomycetaceae</taxon>
        <taxon>Streptomyces</taxon>
    </lineage>
</organism>
<comment type="caution">
    <text evidence="1">The sequence shown here is derived from an EMBL/GenBank/DDBJ whole genome shotgun (WGS) entry which is preliminary data.</text>
</comment>
<protein>
    <recommendedName>
        <fullName evidence="3">DUF2867 domain-containing protein</fullName>
    </recommendedName>
</protein>
<dbReference type="Proteomes" id="UP000613974">
    <property type="component" value="Unassembled WGS sequence"/>
</dbReference>
<evidence type="ECO:0008006" key="3">
    <source>
        <dbReference type="Google" id="ProtNLM"/>
    </source>
</evidence>
<accession>A0ABQ3SLQ3</accession>
<sequence>MAVALSRFPPQRRPAAVRHAWTGYAVLYPLATAARTRSIGHAVTERLRRRTEV</sequence>